<organism evidence="2 3">
    <name type="scientific">Bacillus infantis NRRL B-14911</name>
    <dbReference type="NCBI Taxonomy" id="1367477"/>
    <lineage>
        <taxon>Bacteria</taxon>
        <taxon>Bacillati</taxon>
        <taxon>Bacillota</taxon>
        <taxon>Bacilli</taxon>
        <taxon>Bacillales</taxon>
        <taxon>Bacillaceae</taxon>
        <taxon>Bacillus</taxon>
    </lineage>
</organism>
<gene>
    <name evidence="2" type="ORF">N288_08585</name>
</gene>
<proteinExistence type="predicted"/>
<reference evidence="2 3" key="1">
    <citation type="submission" date="2013-07" db="EMBL/GenBank/DDBJ databases">
        <title>Complete genome sequence of Bacillus infantis NRRL B-14911 that has potential to induce cardiac disease by antigenic mimicry.</title>
        <authorList>
            <person name="Massilamany C."/>
            <person name="Smith T.P.L."/>
            <person name="Loy J.D."/>
            <person name="Barletta R."/>
            <person name="Reddy J."/>
        </authorList>
    </citation>
    <scope>NUCLEOTIDE SEQUENCE [LARGE SCALE GENOMIC DNA]</scope>
    <source>
        <strain evidence="2 3">NRRL B-14911</strain>
    </source>
</reference>
<evidence type="ECO:0000313" key="2">
    <source>
        <dbReference type="EMBL" id="AGX03640.1"/>
    </source>
</evidence>
<dbReference type="HOGENOM" id="CLU_3058534_0_0_9"/>
<feature type="region of interest" description="Disordered" evidence="1">
    <location>
        <begin position="28"/>
        <end position="53"/>
    </location>
</feature>
<dbReference type="EMBL" id="CP006643">
    <property type="protein sequence ID" value="AGX03640.1"/>
    <property type="molecule type" value="Genomic_DNA"/>
</dbReference>
<sequence length="53" mass="6105">MMGGERGIKEKEALQPVYRQVKQVYNETGKRKREMKKEKRGCKDACTGKEADS</sequence>
<dbReference type="Proteomes" id="UP000017805">
    <property type="component" value="Chromosome"/>
</dbReference>
<dbReference type="STRING" id="1367477.N288_08585"/>
<protein>
    <submittedName>
        <fullName evidence="2">Uncharacterized protein</fullName>
    </submittedName>
</protein>
<evidence type="ECO:0000256" key="1">
    <source>
        <dbReference type="SAM" id="MobiDB-lite"/>
    </source>
</evidence>
<evidence type="ECO:0000313" key="3">
    <source>
        <dbReference type="Proteomes" id="UP000017805"/>
    </source>
</evidence>
<feature type="compositionally biased region" description="Basic and acidic residues" evidence="1">
    <location>
        <begin position="35"/>
        <end position="53"/>
    </location>
</feature>
<accession>U5L890</accession>
<name>U5L890_9BACI</name>
<dbReference type="PATRIC" id="fig|1367477.3.peg.1646"/>
<dbReference type="KEGG" id="bif:N288_08585"/>
<dbReference type="AlphaFoldDB" id="U5L890"/>
<keyword evidence="3" id="KW-1185">Reference proteome</keyword>